<accession>A0AA37U3R3</accession>
<gene>
    <name evidence="2" type="ORF">GCM10010873_04840</name>
</gene>
<organism evidence="2 3">
    <name type="scientific">Cypionkella aquatica</name>
    <dbReference type="NCBI Taxonomy" id="1756042"/>
    <lineage>
        <taxon>Bacteria</taxon>
        <taxon>Pseudomonadati</taxon>
        <taxon>Pseudomonadota</taxon>
        <taxon>Alphaproteobacteria</taxon>
        <taxon>Rhodobacterales</taxon>
        <taxon>Paracoccaceae</taxon>
        <taxon>Cypionkella</taxon>
    </lineage>
</organism>
<feature type="transmembrane region" description="Helical" evidence="1">
    <location>
        <begin position="32"/>
        <end position="51"/>
    </location>
</feature>
<dbReference type="EMBL" id="BSPP01000002">
    <property type="protein sequence ID" value="GLS85511.1"/>
    <property type="molecule type" value="Genomic_DNA"/>
</dbReference>
<dbReference type="AlphaFoldDB" id="A0AA37U3R3"/>
<evidence type="ECO:0000256" key="1">
    <source>
        <dbReference type="SAM" id="Phobius"/>
    </source>
</evidence>
<sequence length="93" mass="9855">MTLPELLISQLSDPFRIGLLIALFITMLRTRAASGVWVPLAAGAVFVAVILPSTMPNPSGMPLAQLIAVGVAANVVILAIILAAWTLFQRFRG</sequence>
<dbReference type="RefSeq" id="WP_284323724.1">
    <property type="nucleotide sequence ID" value="NZ_BSPP01000002.1"/>
</dbReference>
<proteinExistence type="predicted"/>
<evidence type="ECO:0000313" key="3">
    <source>
        <dbReference type="Proteomes" id="UP001157355"/>
    </source>
</evidence>
<name>A0AA37U3R3_9RHOB</name>
<reference evidence="2 3" key="1">
    <citation type="journal article" date="2014" name="Int. J. Syst. Evol. Microbiol.">
        <title>Complete genome sequence of Corynebacterium casei LMG S-19264T (=DSM 44701T), isolated from a smear-ripened cheese.</title>
        <authorList>
            <consortium name="US DOE Joint Genome Institute (JGI-PGF)"/>
            <person name="Walter F."/>
            <person name="Albersmeier A."/>
            <person name="Kalinowski J."/>
            <person name="Ruckert C."/>
        </authorList>
    </citation>
    <scope>NUCLEOTIDE SEQUENCE [LARGE SCALE GENOMIC DNA]</scope>
    <source>
        <strain evidence="2 3">NBRC 111766</strain>
    </source>
</reference>
<keyword evidence="1" id="KW-0812">Transmembrane</keyword>
<keyword evidence="3" id="KW-1185">Reference proteome</keyword>
<comment type="caution">
    <text evidence="2">The sequence shown here is derived from an EMBL/GenBank/DDBJ whole genome shotgun (WGS) entry which is preliminary data.</text>
</comment>
<feature type="transmembrane region" description="Helical" evidence="1">
    <location>
        <begin position="63"/>
        <end position="88"/>
    </location>
</feature>
<evidence type="ECO:0000313" key="2">
    <source>
        <dbReference type="EMBL" id="GLS85511.1"/>
    </source>
</evidence>
<protein>
    <submittedName>
        <fullName evidence="2">Uncharacterized protein</fullName>
    </submittedName>
</protein>
<keyword evidence="1" id="KW-1133">Transmembrane helix</keyword>
<dbReference type="Proteomes" id="UP001157355">
    <property type="component" value="Unassembled WGS sequence"/>
</dbReference>
<keyword evidence="1" id="KW-0472">Membrane</keyword>